<comment type="caution">
    <text evidence="3">The sequence shown here is derived from an EMBL/GenBank/DDBJ whole genome shotgun (WGS) entry which is preliminary data.</text>
</comment>
<organism evidence="3 4">
    <name type="scientific">Spirobacillus cienkowskii</name>
    <dbReference type="NCBI Taxonomy" id="495820"/>
    <lineage>
        <taxon>Bacteria</taxon>
        <taxon>Pseudomonadati</taxon>
        <taxon>Bdellovibrionota</taxon>
        <taxon>Oligoflexia</taxon>
        <taxon>Silvanigrellales</taxon>
        <taxon>Spirobacillus</taxon>
    </lineage>
</organism>
<dbReference type="AlphaFoldDB" id="A0A369KSC7"/>
<evidence type="ECO:0000256" key="2">
    <source>
        <dbReference type="ARBA" id="ARBA00022679"/>
    </source>
</evidence>
<keyword evidence="4" id="KW-1185">Reference proteome</keyword>
<proteinExistence type="predicted"/>
<keyword evidence="2" id="KW-0808">Transferase</keyword>
<evidence type="ECO:0000313" key="4">
    <source>
        <dbReference type="Proteomes" id="UP000253934"/>
    </source>
</evidence>
<name>A0A369KSC7_9BACT</name>
<sequence length="420" mass="48111">MRHGFKIGNHDFANRRRYVGSDKKIVIFKKASNSFWVGESLVANRILIILPRQLGDVLLGTPLAEVLRKRFPDAKIDWCAHPMAITLLQENPYLNQSFYYPIWSKQDVSHHSLLAKIKLWFLFIWRYFLFLRHLRQQKYQIVIDAMNNPRTALFAVISGAQTKVSFSVNALRNRAFTALIPRKSLDDGYLGHTRIKLLEPLGIVLTEQDYLNIYPVIPINAAYQNNVNAWLENIVANHVFTFDGVPQEFKFIALSATHRRPVRRWPGQSYVALGFKIITELKHAVVWLWGPGEKDMIYALHQELQYLLQKAGISLNYSVFPPGFGLPELGFVSQKAQAWVGNSSGLSHVAVAGGAKTLEIHGPSRPENWCHPNNRKHHFLQRTEGCFGCSSNTCKLPRRECLEDLSVDRVFQQLKLLLNE</sequence>
<gene>
    <name evidence="3" type="ORF">DCC88_05060</name>
</gene>
<evidence type="ECO:0000313" key="3">
    <source>
        <dbReference type="EMBL" id="RDB36502.1"/>
    </source>
</evidence>
<protein>
    <submittedName>
        <fullName evidence="3">Glycosyltransferase family 9 protein</fullName>
    </submittedName>
</protein>
<dbReference type="InterPro" id="IPR051199">
    <property type="entry name" value="LPS_LOS_Heptosyltrfase"/>
</dbReference>
<dbReference type="EMBL" id="QOVW01000060">
    <property type="protein sequence ID" value="RDB36502.1"/>
    <property type="molecule type" value="Genomic_DNA"/>
</dbReference>
<dbReference type="GO" id="GO:0009244">
    <property type="term" value="P:lipopolysaccharide core region biosynthetic process"/>
    <property type="evidence" value="ECO:0007669"/>
    <property type="project" value="TreeGrafter"/>
</dbReference>
<dbReference type="GO" id="GO:0005829">
    <property type="term" value="C:cytosol"/>
    <property type="evidence" value="ECO:0007669"/>
    <property type="project" value="TreeGrafter"/>
</dbReference>
<dbReference type="PANTHER" id="PTHR30160:SF1">
    <property type="entry name" value="LIPOPOLYSACCHARIDE 1,2-N-ACETYLGLUCOSAMINETRANSFERASE-RELATED"/>
    <property type="match status" value="1"/>
</dbReference>
<dbReference type="Gene3D" id="3.40.50.2000">
    <property type="entry name" value="Glycogen Phosphorylase B"/>
    <property type="match status" value="2"/>
</dbReference>
<reference evidence="3" key="1">
    <citation type="submission" date="2018-04" db="EMBL/GenBank/DDBJ databases">
        <title>Draft genome sequence of the Candidatus Spirobacillus cienkowskii, a pathogen of freshwater Daphnia species, reconstructed from hemolymph metagenomic reads.</title>
        <authorList>
            <person name="Bresciani L."/>
            <person name="Lemos L.N."/>
            <person name="Wale N."/>
            <person name="Lin J.Y."/>
            <person name="Fernandes G.R."/>
            <person name="Duffy M.A."/>
            <person name="Rodrigues J.M."/>
        </authorList>
    </citation>
    <scope>NUCLEOTIDE SEQUENCE [LARGE SCALE GENOMIC DNA]</scope>
    <source>
        <strain evidence="3">Binning01</strain>
    </source>
</reference>
<evidence type="ECO:0000256" key="1">
    <source>
        <dbReference type="ARBA" id="ARBA00022676"/>
    </source>
</evidence>
<accession>A0A369KSC7</accession>
<keyword evidence="1" id="KW-0328">Glycosyltransferase</keyword>
<dbReference type="Pfam" id="PF01075">
    <property type="entry name" value="Glyco_transf_9"/>
    <property type="match status" value="1"/>
</dbReference>
<dbReference type="CDD" id="cd03789">
    <property type="entry name" value="GT9_LPS_heptosyltransferase"/>
    <property type="match status" value="1"/>
</dbReference>
<dbReference type="GO" id="GO:0008713">
    <property type="term" value="F:ADP-heptose-lipopolysaccharide heptosyltransferase activity"/>
    <property type="evidence" value="ECO:0007669"/>
    <property type="project" value="TreeGrafter"/>
</dbReference>
<dbReference type="InterPro" id="IPR002201">
    <property type="entry name" value="Glyco_trans_9"/>
</dbReference>
<dbReference type="Proteomes" id="UP000253934">
    <property type="component" value="Unassembled WGS sequence"/>
</dbReference>
<dbReference type="PANTHER" id="PTHR30160">
    <property type="entry name" value="TETRAACYLDISACCHARIDE 4'-KINASE-RELATED"/>
    <property type="match status" value="1"/>
</dbReference>
<dbReference type="SUPFAM" id="SSF53756">
    <property type="entry name" value="UDP-Glycosyltransferase/glycogen phosphorylase"/>
    <property type="match status" value="1"/>
</dbReference>